<dbReference type="EMBL" id="JAMTCO010000005">
    <property type="protein sequence ID" value="MCP2269567.1"/>
    <property type="molecule type" value="Genomic_DNA"/>
</dbReference>
<gene>
    <name evidence="2" type="ORF">LV75_002056</name>
</gene>
<comment type="caution">
    <text evidence="2">The sequence shown here is derived from an EMBL/GenBank/DDBJ whole genome shotgun (WGS) entry which is preliminary data.</text>
</comment>
<dbReference type="RefSeq" id="WP_253886567.1">
    <property type="nucleotide sequence ID" value="NZ_BAAAVB010000012.1"/>
</dbReference>
<proteinExistence type="predicted"/>
<dbReference type="Proteomes" id="UP001205185">
    <property type="component" value="Unassembled WGS sequence"/>
</dbReference>
<protein>
    <submittedName>
        <fullName evidence="2">DNA-directed RNA polymerase specialized sigma subunit, sigma24 family</fullName>
    </submittedName>
</protein>
<feature type="region of interest" description="Disordered" evidence="1">
    <location>
        <begin position="261"/>
        <end position="306"/>
    </location>
</feature>
<dbReference type="SUPFAM" id="SSF88659">
    <property type="entry name" value="Sigma3 and sigma4 domains of RNA polymerase sigma factors"/>
    <property type="match status" value="1"/>
</dbReference>
<accession>A0ABT1IAB2</accession>
<dbReference type="GO" id="GO:0000428">
    <property type="term" value="C:DNA-directed RNA polymerase complex"/>
    <property type="evidence" value="ECO:0007669"/>
    <property type="project" value="UniProtKB-KW"/>
</dbReference>
<keyword evidence="3" id="KW-1185">Reference proteome</keyword>
<keyword evidence="2" id="KW-0240">DNA-directed RNA polymerase</keyword>
<evidence type="ECO:0000313" key="2">
    <source>
        <dbReference type="EMBL" id="MCP2269567.1"/>
    </source>
</evidence>
<organism evidence="2 3">
    <name type="scientific">Actinokineospora diospyrosa</name>
    <dbReference type="NCBI Taxonomy" id="103728"/>
    <lineage>
        <taxon>Bacteria</taxon>
        <taxon>Bacillati</taxon>
        <taxon>Actinomycetota</taxon>
        <taxon>Actinomycetes</taxon>
        <taxon>Pseudonocardiales</taxon>
        <taxon>Pseudonocardiaceae</taxon>
        <taxon>Actinokineospora</taxon>
    </lineage>
</organism>
<evidence type="ECO:0000256" key="1">
    <source>
        <dbReference type="SAM" id="MobiDB-lite"/>
    </source>
</evidence>
<dbReference type="InterPro" id="IPR013325">
    <property type="entry name" value="RNA_pol_sigma_r2"/>
</dbReference>
<dbReference type="InterPro" id="IPR036388">
    <property type="entry name" value="WH-like_DNA-bd_sf"/>
</dbReference>
<sequence length="306" mass="32971">MRPTDPSDADVAVRATPADPTAFAQLAHFLDRFVGDRDLAEALARRAVDGALSRRPRRTRAWLYRTAYRGALNHIRPDVPMVELPDLFADDHRADHSSAVEATQLVWDAAATLDPRTLAILELTLRDGLTTRDLSHALAVSPLQAARLARRAREALISAVRTQLIARASCPRLAATSPAAVDRHLHRCPDCRELTSRLTAPLAVFAVLLTDPQPPVDDPAWAPVDPRRHLLLKTALTMALTLGLTAVLSLVPHDAIPPESAVPATTTELPAITTSAPTTPTKPPPPSIATDPLVGGPETHPISIDR</sequence>
<feature type="compositionally biased region" description="Low complexity" evidence="1">
    <location>
        <begin position="270"/>
        <end position="279"/>
    </location>
</feature>
<dbReference type="InterPro" id="IPR013324">
    <property type="entry name" value="RNA_pol_sigma_r3/r4-like"/>
</dbReference>
<reference evidence="2 3" key="1">
    <citation type="submission" date="2022-06" db="EMBL/GenBank/DDBJ databases">
        <title>Genomic Encyclopedia of Archaeal and Bacterial Type Strains, Phase II (KMG-II): from individual species to whole genera.</title>
        <authorList>
            <person name="Goeker M."/>
        </authorList>
    </citation>
    <scope>NUCLEOTIDE SEQUENCE [LARGE SCALE GENOMIC DNA]</scope>
    <source>
        <strain evidence="2 3">DSM 44255</strain>
    </source>
</reference>
<keyword evidence="2" id="KW-0804">Transcription</keyword>
<name>A0ABT1IAB2_9PSEU</name>
<evidence type="ECO:0000313" key="3">
    <source>
        <dbReference type="Proteomes" id="UP001205185"/>
    </source>
</evidence>
<dbReference type="SUPFAM" id="SSF88946">
    <property type="entry name" value="Sigma2 domain of RNA polymerase sigma factors"/>
    <property type="match status" value="1"/>
</dbReference>
<dbReference type="Gene3D" id="1.10.10.10">
    <property type="entry name" value="Winged helix-like DNA-binding domain superfamily/Winged helix DNA-binding domain"/>
    <property type="match status" value="1"/>
</dbReference>